<keyword evidence="3" id="KW-1185">Reference proteome</keyword>
<dbReference type="EMBL" id="RJJD01000006">
    <property type="protein sequence ID" value="RNI26588.1"/>
    <property type="molecule type" value="Genomic_DNA"/>
</dbReference>
<organism evidence="2 3">
    <name type="scientific">Rufibacter latericius</name>
    <dbReference type="NCBI Taxonomy" id="2487040"/>
    <lineage>
        <taxon>Bacteria</taxon>
        <taxon>Pseudomonadati</taxon>
        <taxon>Bacteroidota</taxon>
        <taxon>Cytophagia</taxon>
        <taxon>Cytophagales</taxon>
        <taxon>Hymenobacteraceae</taxon>
        <taxon>Rufibacter</taxon>
    </lineage>
</organism>
<dbReference type="AlphaFoldDB" id="A0A3M9MPG6"/>
<feature type="coiled-coil region" evidence="1">
    <location>
        <begin position="159"/>
        <end position="186"/>
    </location>
</feature>
<protein>
    <submittedName>
        <fullName evidence="2">Uncharacterized protein</fullName>
    </submittedName>
</protein>
<reference evidence="2 3" key="1">
    <citation type="submission" date="2018-11" db="EMBL/GenBank/DDBJ databases">
        <title>Rufibacter latericius sp. nov., isolated from water in Baiyang Lake.</title>
        <authorList>
            <person name="Yang Y."/>
        </authorList>
    </citation>
    <scope>NUCLEOTIDE SEQUENCE [LARGE SCALE GENOMIC DNA]</scope>
    <source>
        <strain evidence="2 3">R-22-1c-1</strain>
    </source>
</reference>
<name>A0A3M9MPG6_9BACT</name>
<proteinExistence type="predicted"/>
<sequence>MTSHSQVNDYIFFNYFLWLMNKEALLSRNQRFIEAVEMLINLGMVKNSTKFSESIGVNSTNWSKYKKNERLVTDDIINSATNRYALSRDYIERGEGEPIINNWSQTTNDHSFKARDISRATGMQVVTHGGVGGEGSQVQILAMELENLKQVVANKDALLAYKDELIKELRERIEELKERIRELKER</sequence>
<evidence type="ECO:0000313" key="2">
    <source>
        <dbReference type="EMBL" id="RNI26588.1"/>
    </source>
</evidence>
<keyword evidence="1" id="KW-0175">Coiled coil</keyword>
<comment type="caution">
    <text evidence="2">The sequence shown here is derived from an EMBL/GenBank/DDBJ whole genome shotgun (WGS) entry which is preliminary data.</text>
</comment>
<evidence type="ECO:0000256" key="1">
    <source>
        <dbReference type="SAM" id="Coils"/>
    </source>
</evidence>
<dbReference type="Proteomes" id="UP000272117">
    <property type="component" value="Unassembled WGS sequence"/>
</dbReference>
<evidence type="ECO:0000313" key="3">
    <source>
        <dbReference type="Proteomes" id="UP000272117"/>
    </source>
</evidence>
<accession>A0A3M9MPG6</accession>
<gene>
    <name evidence="2" type="ORF">EFB08_11255</name>
</gene>
<dbReference type="RefSeq" id="WP_123127071.1">
    <property type="nucleotide sequence ID" value="NZ_RJJD01000006.1"/>
</dbReference>